<evidence type="ECO:0000313" key="2">
    <source>
        <dbReference type="Proteomes" id="UP001234495"/>
    </source>
</evidence>
<reference evidence="1 2" key="1">
    <citation type="submission" date="2023-07" db="EMBL/GenBank/DDBJ databases">
        <title>Genomic Encyclopedia of Type Strains, Phase IV (KMG-IV): sequencing the most valuable type-strain genomes for metagenomic binning, comparative biology and taxonomic classification.</title>
        <authorList>
            <person name="Goeker M."/>
        </authorList>
    </citation>
    <scope>NUCLEOTIDE SEQUENCE [LARGE SCALE GENOMIC DNA]</scope>
    <source>
        <strain evidence="1 2">DSM 29005</strain>
    </source>
</reference>
<organism evidence="1 2">
    <name type="scientific">Metabacillus malikii</name>
    <dbReference type="NCBI Taxonomy" id="1504265"/>
    <lineage>
        <taxon>Bacteria</taxon>
        <taxon>Bacillati</taxon>
        <taxon>Bacillota</taxon>
        <taxon>Bacilli</taxon>
        <taxon>Bacillales</taxon>
        <taxon>Bacillaceae</taxon>
        <taxon>Metabacillus</taxon>
    </lineage>
</organism>
<dbReference type="Proteomes" id="UP001234495">
    <property type="component" value="Unassembled WGS sequence"/>
</dbReference>
<comment type="caution">
    <text evidence="1">The sequence shown here is derived from an EMBL/GenBank/DDBJ whole genome shotgun (WGS) entry which is preliminary data.</text>
</comment>
<gene>
    <name evidence="1" type="ORF">J2S19_001407</name>
</gene>
<protein>
    <submittedName>
        <fullName evidence="1">Uncharacterized protein</fullName>
    </submittedName>
</protein>
<accession>A0ABT9ZD11</accession>
<keyword evidence="2" id="KW-1185">Reference proteome</keyword>
<proteinExistence type="predicted"/>
<sequence>MKQLNYGNDDKSIIKVIKTIECYENQSIYLIEIQT</sequence>
<dbReference type="EMBL" id="JAUSUD010000004">
    <property type="protein sequence ID" value="MDQ0230155.1"/>
    <property type="molecule type" value="Genomic_DNA"/>
</dbReference>
<name>A0ABT9ZD11_9BACI</name>
<evidence type="ECO:0000313" key="1">
    <source>
        <dbReference type="EMBL" id="MDQ0230155.1"/>
    </source>
</evidence>